<evidence type="ECO:0000313" key="3">
    <source>
        <dbReference type="Proteomes" id="UP001220509"/>
    </source>
</evidence>
<organism evidence="2 3">
    <name type="scientific">Paenibacillus kyungheensis</name>
    <dbReference type="NCBI Taxonomy" id="1452732"/>
    <lineage>
        <taxon>Bacteria</taxon>
        <taxon>Bacillati</taxon>
        <taxon>Bacillota</taxon>
        <taxon>Bacilli</taxon>
        <taxon>Bacillales</taxon>
        <taxon>Paenibacillaceae</taxon>
        <taxon>Paenibacillus</taxon>
    </lineage>
</organism>
<sequence>MQLRKWMPTIIMVAILLLGGAYAYSQNFFQQDQTAPVEAKWITFTPANVQQIEVKSLSDDAKTTTTPSSITLENKQNQWQMRTPASYPTNAYAITDWLTTLQAATVHAIVENQPTDVAKYGIDTKQPTIVLTSTDGKQDRLYIGSKLPTDGYYYARLNEGAIIQLSQQTVTDLSATVFSFVDTTPFGWDDQYMTALSWTGQDQDNQWTLKHQANLEDPSQDRWTFNGHSISSEQASNLTDSIKNIPTDQLPQPASQLSSKSPVFTLKVTRKEGERTVTETYQGFQSPDNSAYIEVVDPAHQWAYRLPSESIKQVIQAAQAITSSSAHQ</sequence>
<evidence type="ECO:0000313" key="2">
    <source>
        <dbReference type="EMBL" id="WCT54971.1"/>
    </source>
</evidence>
<keyword evidence="3" id="KW-1185">Reference proteome</keyword>
<evidence type="ECO:0000259" key="1">
    <source>
        <dbReference type="Pfam" id="PF14238"/>
    </source>
</evidence>
<proteinExistence type="predicted"/>
<protein>
    <submittedName>
        <fullName evidence="2">DUF4340 domain-containing protein</fullName>
    </submittedName>
</protein>
<accession>A0AAX3LYK7</accession>
<dbReference type="Proteomes" id="UP001220509">
    <property type="component" value="Chromosome"/>
</dbReference>
<reference evidence="2 3" key="1">
    <citation type="submission" date="2023-02" db="EMBL/GenBank/DDBJ databases">
        <title>Genome sequence of Paenibacillus kyungheensis KACC 18744.</title>
        <authorList>
            <person name="Kim S."/>
            <person name="Heo J."/>
            <person name="Kwon S.-W."/>
        </authorList>
    </citation>
    <scope>NUCLEOTIDE SEQUENCE [LARGE SCALE GENOMIC DNA]</scope>
    <source>
        <strain evidence="2 3">KACC 18744</strain>
    </source>
</reference>
<dbReference type="RefSeq" id="WP_273613432.1">
    <property type="nucleotide sequence ID" value="NZ_CP117416.1"/>
</dbReference>
<gene>
    <name evidence="2" type="ORF">PQ456_17545</name>
</gene>
<name>A0AAX3LYK7_9BACL</name>
<dbReference type="AlphaFoldDB" id="A0AAX3LYK7"/>
<dbReference type="Pfam" id="PF14238">
    <property type="entry name" value="DUF4340"/>
    <property type="match status" value="1"/>
</dbReference>
<dbReference type="KEGG" id="pka:PQ456_17545"/>
<feature type="domain" description="DUF4340" evidence="1">
    <location>
        <begin position="79"/>
        <end position="242"/>
    </location>
</feature>
<dbReference type="InterPro" id="IPR025641">
    <property type="entry name" value="DUF4340"/>
</dbReference>
<dbReference type="EMBL" id="CP117416">
    <property type="protein sequence ID" value="WCT54971.1"/>
    <property type="molecule type" value="Genomic_DNA"/>
</dbReference>